<evidence type="ECO:0000313" key="1">
    <source>
        <dbReference type="EMBL" id="UOQ64634.1"/>
    </source>
</evidence>
<dbReference type="Proteomes" id="UP000830401">
    <property type="component" value="Chromosome"/>
</dbReference>
<reference evidence="1" key="1">
    <citation type="submission" date="2022-04" db="EMBL/GenBank/DDBJ databases">
        <title>Hymenobacter sp. isolated from the air.</title>
        <authorList>
            <person name="Won M."/>
            <person name="Lee C.-M."/>
            <person name="Woen H.-Y."/>
            <person name="Kwon S.-W."/>
        </authorList>
    </citation>
    <scope>NUCLEOTIDE SEQUENCE</scope>
    <source>
        <strain evidence="1">5420S-77</strain>
    </source>
</reference>
<dbReference type="EMBL" id="CP095061">
    <property type="protein sequence ID" value="UOQ64634.1"/>
    <property type="molecule type" value="Genomic_DNA"/>
</dbReference>
<protein>
    <submittedName>
        <fullName evidence="1">Uncharacterized protein</fullName>
    </submittedName>
</protein>
<name>A0ABY4G192_9BACT</name>
<dbReference type="Gene3D" id="3.40.1760.20">
    <property type="match status" value="1"/>
</dbReference>
<dbReference type="InterPro" id="IPR038223">
    <property type="entry name" value="DMP12_sf"/>
</dbReference>
<keyword evidence="2" id="KW-1185">Reference proteome</keyword>
<sequence>MEDHYFIFVPAESVNEEELCFSEVVDWGVQHRSHPNVLNLTEDDVYFLDYQTEVLSIVSTENGNSMVWVGEDDAVYEADIKRSIHARLSHYLVTMSDNDQLQKEPSKLARAQTLTRQILYLFEVAISTEKSIHFRF</sequence>
<dbReference type="RefSeq" id="WP_245118538.1">
    <property type="nucleotide sequence ID" value="NZ_CP095061.1"/>
</dbReference>
<proteinExistence type="predicted"/>
<evidence type="ECO:0000313" key="2">
    <source>
        <dbReference type="Proteomes" id="UP000830401"/>
    </source>
</evidence>
<accession>A0ABY4G192</accession>
<organism evidence="1 2">
    <name type="scientific">Hymenobacter volaticus</name>
    <dbReference type="NCBI Taxonomy" id="2932254"/>
    <lineage>
        <taxon>Bacteria</taxon>
        <taxon>Pseudomonadati</taxon>
        <taxon>Bacteroidota</taxon>
        <taxon>Cytophagia</taxon>
        <taxon>Cytophagales</taxon>
        <taxon>Hymenobacteraceae</taxon>
        <taxon>Hymenobacter</taxon>
    </lineage>
</organism>
<gene>
    <name evidence="1" type="ORF">MUN86_13710</name>
</gene>